<dbReference type="CDD" id="cd14014">
    <property type="entry name" value="STKc_PknB_like"/>
    <property type="match status" value="1"/>
</dbReference>
<evidence type="ECO:0000313" key="10">
    <source>
        <dbReference type="Proteomes" id="UP000295497"/>
    </source>
</evidence>
<dbReference type="PANTHER" id="PTHR43289">
    <property type="entry name" value="MITOGEN-ACTIVATED PROTEIN KINASE KINASE KINASE 20-RELATED"/>
    <property type="match status" value="1"/>
</dbReference>
<dbReference type="Gene3D" id="1.10.510.10">
    <property type="entry name" value="Transferase(Phosphotransferase) domain 1"/>
    <property type="match status" value="1"/>
</dbReference>
<dbReference type="InterPro" id="IPR011009">
    <property type="entry name" value="Kinase-like_dom_sf"/>
</dbReference>
<keyword evidence="7" id="KW-1133">Transmembrane helix</keyword>
<dbReference type="SUPFAM" id="SSF56112">
    <property type="entry name" value="Protein kinase-like (PK-like)"/>
    <property type="match status" value="1"/>
</dbReference>
<dbReference type="Pfam" id="PF00069">
    <property type="entry name" value="Pkinase"/>
    <property type="match status" value="1"/>
</dbReference>
<organism evidence="9 10">
    <name type="scientific">Sorangium cellulosum</name>
    <name type="common">Polyangium cellulosum</name>
    <dbReference type="NCBI Taxonomy" id="56"/>
    <lineage>
        <taxon>Bacteria</taxon>
        <taxon>Pseudomonadati</taxon>
        <taxon>Myxococcota</taxon>
        <taxon>Polyangia</taxon>
        <taxon>Polyangiales</taxon>
        <taxon>Polyangiaceae</taxon>
        <taxon>Sorangium</taxon>
    </lineage>
</organism>
<keyword evidence="3 9" id="KW-0418">Kinase</keyword>
<accession>A0A4P2QL87</accession>
<evidence type="ECO:0000256" key="2">
    <source>
        <dbReference type="ARBA" id="ARBA00022741"/>
    </source>
</evidence>
<reference evidence="9 10" key="1">
    <citation type="submission" date="2015-09" db="EMBL/GenBank/DDBJ databases">
        <title>Sorangium comparison.</title>
        <authorList>
            <person name="Zaburannyi N."/>
            <person name="Bunk B."/>
            <person name="Overmann J."/>
            <person name="Mueller R."/>
        </authorList>
    </citation>
    <scope>NUCLEOTIDE SEQUENCE [LARGE SCALE GENOMIC DNA]</scope>
    <source>
        <strain evidence="9 10">So ce836</strain>
    </source>
</reference>
<keyword evidence="1 9" id="KW-0808">Transferase</keyword>
<dbReference type="InterPro" id="IPR008271">
    <property type="entry name" value="Ser/Thr_kinase_AS"/>
</dbReference>
<feature type="compositionally biased region" description="Low complexity" evidence="6">
    <location>
        <begin position="433"/>
        <end position="448"/>
    </location>
</feature>
<dbReference type="GO" id="GO:0005524">
    <property type="term" value="F:ATP binding"/>
    <property type="evidence" value="ECO:0007669"/>
    <property type="project" value="UniProtKB-UniRule"/>
</dbReference>
<feature type="compositionally biased region" description="Basic and acidic residues" evidence="6">
    <location>
        <begin position="343"/>
        <end position="354"/>
    </location>
</feature>
<dbReference type="PROSITE" id="PS00108">
    <property type="entry name" value="PROTEIN_KINASE_ST"/>
    <property type="match status" value="1"/>
</dbReference>
<dbReference type="Proteomes" id="UP000295497">
    <property type="component" value="Chromosome"/>
</dbReference>
<dbReference type="PROSITE" id="PS50011">
    <property type="entry name" value="PROTEIN_KINASE_DOM"/>
    <property type="match status" value="1"/>
</dbReference>
<dbReference type="SMART" id="SM00220">
    <property type="entry name" value="S_TKc"/>
    <property type="match status" value="1"/>
</dbReference>
<dbReference type="PANTHER" id="PTHR43289:SF6">
    <property type="entry name" value="SERINE_THREONINE-PROTEIN KINASE NEKL-3"/>
    <property type="match status" value="1"/>
</dbReference>
<feature type="compositionally biased region" description="Low complexity" evidence="6">
    <location>
        <begin position="500"/>
        <end position="513"/>
    </location>
</feature>
<keyword evidence="4 5" id="KW-0067">ATP-binding</keyword>
<dbReference type="GO" id="GO:0004674">
    <property type="term" value="F:protein serine/threonine kinase activity"/>
    <property type="evidence" value="ECO:0007669"/>
    <property type="project" value="UniProtKB-EC"/>
</dbReference>
<dbReference type="Gene3D" id="3.30.200.20">
    <property type="entry name" value="Phosphorylase Kinase, domain 1"/>
    <property type="match status" value="1"/>
</dbReference>
<dbReference type="EMBL" id="CP012672">
    <property type="protein sequence ID" value="AUX30807.1"/>
    <property type="molecule type" value="Genomic_DNA"/>
</dbReference>
<proteinExistence type="predicted"/>
<evidence type="ECO:0000256" key="5">
    <source>
        <dbReference type="PROSITE-ProRule" id="PRU10141"/>
    </source>
</evidence>
<evidence type="ECO:0000256" key="1">
    <source>
        <dbReference type="ARBA" id="ARBA00022679"/>
    </source>
</evidence>
<feature type="region of interest" description="Disordered" evidence="6">
    <location>
        <begin position="400"/>
        <end position="537"/>
    </location>
</feature>
<evidence type="ECO:0000256" key="7">
    <source>
        <dbReference type="SAM" id="Phobius"/>
    </source>
</evidence>
<dbReference type="PROSITE" id="PS00107">
    <property type="entry name" value="PROTEIN_KINASE_ATP"/>
    <property type="match status" value="1"/>
</dbReference>
<evidence type="ECO:0000313" key="9">
    <source>
        <dbReference type="EMBL" id="AUX30807.1"/>
    </source>
</evidence>
<sequence>MLTFESGQIIRGKYRLERVLGTGGMGVVIAARHLRLEEPVAIKLLHSWLAQRPDAIERFLREARAASRLTSDHVVRVFDVDLLESGAPFIVMEYLEGMDLRALLGERGPLPIGEAVSYVLDTCEAISEAHALGIVHRDLKPQNLFVARRRDGSVRLKVLDFGISKIVPTPGATGDGFITSTDVMLGSPLYMAPEQLGSPRAVDARVDIWALGVVLYQLLTARMPFEGGSFFETASAIVHGEPVPPRALRDDIPEDLEATILRCLEKEPERRLGTVAALAGAIAPHAVRWSAGSSPGVPPRTPTAPEPSGTTVPLGGPEAAPTLSETGSTRPPSPAPLDVTRICPKELPPREPQEVRPLGPGAVEAVRSRGRRSQARVLLAVLAVAGVLLTAALVRRRSARPPALEPPSSEPPAHAVPVPEAPPPPSPPPVPAEPAATAAPEVEQASPAERARQRPAERARQRPAERARQRPAERARQRPAERARQRPAERAVRKPPPVAPAQAAPDGVGAAPPDADRRPEDGGASSPARDPFGGRRH</sequence>
<evidence type="ECO:0000256" key="6">
    <source>
        <dbReference type="SAM" id="MobiDB-lite"/>
    </source>
</evidence>
<feature type="compositionally biased region" description="Basic and acidic residues" evidence="6">
    <location>
        <begin position="449"/>
        <end position="492"/>
    </location>
</feature>
<keyword evidence="7" id="KW-0472">Membrane</keyword>
<feature type="transmembrane region" description="Helical" evidence="7">
    <location>
        <begin position="377"/>
        <end position="394"/>
    </location>
</feature>
<dbReference type="InterPro" id="IPR017441">
    <property type="entry name" value="Protein_kinase_ATP_BS"/>
</dbReference>
<dbReference type="InterPro" id="IPR000719">
    <property type="entry name" value="Prot_kinase_dom"/>
</dbReference>
<evidence type="ECO:0000256" key="4">
    <source>
        <dbReference type="ARBA" id="ARBA00022840"/>
    </source>
</evidence>
<feature type="compositionally biased region" description="Pro residues" evidence="6">
    <location>
        <begin position="419"/>
        <end position="432"/>
    </location>
</feature>
<keyword evidence="7" id="KW-0812">Transmembrane</keyword>
<dbReference type="AlphaFoldDB" id="A0A4P2QL87"/>
<keyword evidence="2 5" id="KW-0547">Nucleotide-binding</keyword>
<feature type="domain" description="Protein kinase" evidence="8">
    <location>
        <begin position="14"/>
        <end position="288"/>
    </location>
</feature>
<dbReference type="RefSeq" id="WP_129574702.1">
    <property type="nucleotide sequence ID" value="NZ_CP012672.1"/>
</dbReference>
<dbReference type="EC" id="2.7.11.1" evidence="9"/>
<protein>
    <submittedName>
        <fullName evidence="9">Protein kinase</fullName>
        <ecNumber evidence="9">2.7.11.1</ecNumber>
    </submittedName>
</protein>
<gene>
    <name evidence="9" type="ORF">SOCE836_029200</name>
</gene>
<evidence type="ECO:0000256" key="3">
    <source>
        <dbReference type="ARBA" id="ARBA00022777"/>
    </source>
</evidence>
<feature type="compositionally biased region" description="Pro residues" evidence="6">
    <location>
        <begin position="296"/>
        <end position="305"/>
    </location>
</feature>
<name>A0A4P2QL87_SORCE</name>
<feature type="region of interest" description="Disordered" evidence="6">
    <location>
        <begin position="290"/>
        <end position="361"/>
    </location>
</feature>
<evidence type="ECO:0000259" key="8">
    <source>
        <dbReference type="PROSITE" id="PS50011"/>
    </source>
</evidence>
<feature type="binding site" evidence="5">
    <location>
        <position position="43"/>
    </location>
    <ligand>
        <name>ATP</name>
        <dbReference type="ChEBI" id="CHEBI:30616"/>
    </ligand>
</feature>